<evidence type="ECO:0000256" key="5">
    <source>
        <dbReference type="ARBA" id="ARBA00023004"/>
    </source>
</evidence>
<organism evidence="7">
    <name type="scientific">marine metagenome</name>
    <dbReference type="NCBI Taxonomy" id="408172"/>
    <lineage>
        <taxon>unclassified sequences</taxon>
        <taxon>metagenomes</taxon>
        <taxon>ecological metagenomes</taxon>
    </lineage>
</organism>
<dbReference type="GO" id="GO:0016121">
    <property type="term" value="P:carotene catabolic process"/>
    <property type="evidence" value="ECO:0007669"/>
    <property type="project" value="TreeGrafter"/>
</dbReference>
<evidence type="ECO:0000256" key="3">
    <source>
        <dbReference type="ARBA" id="ARBA00022723"/>
    </source>
</evidence>
<comment type="similarity">
    <text evidence="2">Belongs to the carotenoid oxygenase family.</text>
</comment>
<dbReference type="AlphaFoldDB" id="A0A382S2C1"/>
<gene>
    <name evidence="7" type="ORF">METZ01_LOCUS356824</name>
</gene>
<dbReference type="PANTHER" id="PTHR10543:SF89">
    <property type="entry name" value="CAROTENOID 9,10(9',10')-CLEAVAGE DIOXYGENASE 1"/>
    <property type="match status" value="1"/>
</dbReference>
<reference evidence="7" key="1">
    <citation type="submission" date="2018-05" db="EMBL/GenBank/DDBJ databases">
        <authorList>
            <person name="Lanie J.A."/>
            <person name="Ng W.-L."/>
            <person name="Kazmierczak K.M."/>
            <person name="Andrzejewski T.M."/>
            <person name="Davidsen T.M."/>
            <person name="Wayne K.J."/>
            <person name="Tettelin H."/>
            <person name="Glass J.I."/>
            <person name="Rusch D."/>
            <person name="Podicherti R."/>
            <person name="Tsui H.-C.T."/>
            <person name="Winkler M.E."/>
        </authorList>
    </citation>
    <scope>NUCLEOTIDE SEQUENCE</scope>
</reference>
<name>A0A382S2C1_9ZZZZ</name>
<dbReference type="InterPro" id="IPR004294">
    <property type="entry name" value="Carotenoid_Oase"/>
</dbReference>
<feature type="region of interest" description="Disordered" evidence="6">
    <location>
        <begin position="1"/>
        <end position="23"/>
    </location>
</feature>
<keyword evidence="4" id="KW-0560">Oxidoreductase</keyword>
<accession>A0A382S2C1</accession>
<dbReference type="PANTHER" id="PTHR10543">
    <property type="entry name" value="BETA-CAROTENE DIOXYGENASE"/>
    <property type="match status" value="1"/>
</dbReference>
<dbReference type="Pfam" id="PF03055">
    <property type="entry name" value="RPE65"/>
    <property type="match status" value="1"/>
</dbReference>
<feature type="non-terminal residue" evidence="7">
    <location>
        <position position="107"/>
    </location>
</feature>
<protein>
    <recommendedName>
        <fullName evidence="8">Dioxygenase</fullName>
    </recommendedName>
</protein>
<evidence type="ECO:0000256" key="1">
    <source>
        <dbReference type="ARBA" id="ARBA00001954"/>
    </source>
</evidence>
<evidence type="ECO:0000256" key="4">
    <source>
        <dbReference type="ARBA" id="ARBA00023002"/>
    </source>
</evidence>
<dbReference type="EMBL" id="UINC01125853">
    <property type="protein sequence ID" value="SVD03970.1"/>
    <property type="molecule type" value="Genomic_DNA"/>
</dbReference>
<keyword evidence="3" id="KW-0479">Metal-binding</keyword>
<keyword evidence="5" id="KW-0408">Iron</keyword>
<sequence length="107" mass="11979">MTTIEEETSDAGEGTPWHLSGNNAPVFDEVTVTELDVKGSVPPELSGRYFRNGANPQTGTSPHWFVGDGMVHGIEISEGKANWYRNRYVRTPMYANPDTDRMELYLD</sequence>
<comment type="cofactor">
    <cofactor evidence="1">
        <name>Fe(2+)</name>
        <dbReference type="ChEBI" id="CHEBI:29033"/>
    </cofactor>
</comment>
<evidence type="ECO:0000256" key="6">
    <source>
        <dbReference type="SAM" id="MobiDB-lite"/>
    </source>
</evidence>
<dbReference type="GO" id="GO:0010436">
    <property type="term" value="F:carotenoid dioxygenase activity"/>
    <property type="evidence" value="ECO:0007669"/>
    <property type="project" value="TreeGrafter"/>
</dbReference>
<dbReference type="GO" id="GO:0046872">
    <property type="term" value="F:metal ion binding"/>
    <property type="evidence" value="ECO:0007669"/>
    <property type="project" value="UniProtKB-KW"/>
</dbReference>
<evidence type="ECO:0000313" key="7">
    <source>
        <dbReference type="EMBL" id="SVD03970.1"/>
    </source>
</evidence>
<proteinExistence type="inferred from homology"/>
<evidence type="ECO:0000256" key="2">
    <source>
        <dbReference type="ARBA" id="ARBA00006787"/>
    </source>
</evidence>
<feature type="compositionally biased region" description="Acidic residues" evidence="6">
    <location>
        <begin position="1"/>
        <end position="10"/>
    </location>
</feature>
<evidence type="ECO:0008006" key="8">
    <source>
        <dbReference type="Google" id="ProtNLM"/>
    </source>
</evidence>